<evidence type="ECO:0000256" key="5">
    <source>
        <dbReference type="ARBA" id="ARBA00023163"/>
    </source>
</evidence>
<dbReference type="CDD" id="cd04518">
    <property type="entry name" value="TBP_archaea"/>
    <property type="match status" value="1"/>
</dbReference>
<organism evidence="9 10">
    <name type="scientific">Pyrodictium abyssi</name>
    <dbReference type="NCBI Taxonomy" id="54256"/>
    <lineage>
        <taxon>Archaea</taxon>
        <taxon>Thermoproteota</taxon>
        <taxon>Thermoprotei</taxon>
        <taxon>Desulfurococcales</taxon>
        <taxon>Pyrodictiaceae</taxon>
        <taxon>Pyrodictium</taxon>
    </lineage>
</organism>
<comment type="function">
    <text evidence="6 7 8">General factor that plays a role in the activation of archaeal genes transcribed by RNA polymerase. Binds specifically to the TATA box promoter element which lies close to the position of transcription initiation.</text>
</comment>
<protein>
    <recommendedName>
        <fullName evidence="7">TATA-box-binding protein</fullName>
    </recommendedName>
    <alternativeName>
        <fullName evidence="7">Box A-binding protein</fullName>
        <shortName evidence="7">BAP</shortName>
    </alternativeName>
    <alternativeName>
        <fullName evidence="7">TATA sequence-binding protein</fullName>
        <shortName evidence="7">TBP</shortName>
    </alternativeName>
    <alternativeName>
        <fullName evidence="7">TATA-box factor</fullName>
    </alternativeName>
</protein>
<evidence type="ECO:0000256" key="1">
    <source>
        <dbReference type="ARBA" id="ARBA00005560"/>
    </source>
</evidence>
<dbReference type="InterPro" id="IPR030491">
    <property type="entry name" value="TBP_CS"/>
</dbReference>
<keyword evidence="2 7" id="KW-0677">Repeat</keyword>
<dbReference type="RefSeq" id="WP_338249083.1">
    <property type="nucleotide sequence ID" value="NZ_AP028907.1"/>
</dbReference>
<comment type="similarity">
    <text evidence="1 7 8">Belongs to the TBP family.</text>
</comment>
<evidence type="ECO:0000256" key="7">
    <source>
        <dbReference type="HAMAP-Rule" id="MF_00408"/>
    </source>
</evidence>
<sequence>MKSSATQQRQDDAALEPKPTANIENIVATVSLDQTLDLRMIERSILTVEYNPDQFPGLVYRLDSPKVTALIFKSGKMVVTGAKSTHDLIEAVKKIVRNLKKHGIQIYGRPKVQIQNIVASANLNVCVDLERAALTLENSMYEPEQFPGLIHRMDEPRVVLLIFSSGKMVITGAKREEEVYEAVNRIYEKLKKLRAIRPC</sequence>
<dbReference type="InterPro" id="IPR000814">
    <property type="entry name" value="TBP"/>
</dbReference>
<dbReference type="GeneID" id="89289672"/>
<dbReference type="EMBL" id="AP028907">
    <property type="protein sequence ID" value="BES82097.1"/>
    <property type="molecule type" value="Genomic_DNA"/>
</dbReference>
<keyword evidence="5 7" id="KW-0804">Transcription</keyword>
<evidence type="ECO:0000256" key="6">
    <source>
        <dbReference type="ARBA" id="ARBA00025680"/>
    </source>
</evidence>
<reference evidence="9 10" key="1">
    <citation type="submission" date="2023-09" db="EMBL/GenBank/DDBJ databases">
        <title>Pyrofollis japonicus gen. nov. sp. nov., a novel member of the family Pyrodictiaceae isolated from the Iheya North hydrothermal field.</title>
        <authorList>
            <person name="Miyazaki U."/>
            <person name="Sanari M."/>
            <person name="Tame A."/>
            <person name="Kitajima M."/>
            <person name="Okamoto A."/>
            <person name="Sawayama S."/>
            <person name="Miyazaki J."/>
            <person name="Takai K."/>
            <person name="Nakagawa S."/>
        </authorList>
    </citation>
    <scope>NUCLEOTIDE SEQUENCE [LARGE SCALE GENOMIC DNA]</scope>
    <source>
        <strain evidence="9 10">AV2</strain>
    </source>
</reference>
<feature type="repeat" description="2" evidence="7">
    <location>
        <begin position="114"/>
        <end position="190"/>
    </location>
</feature>
<proteinExistence type="inferred from homology"/>
<gene>
    <name evidence="7" type="primary">tbp</name>
    <name evidence="9" type="ORF">PABY_16640</name>
</gene>
<dbReference type="InterPro" id="IPR033711">
    <property type="entry name" value="TBP_archaea"/>
</dbReference>
<evidence type="ECO:0000256" key="2">
    <source>
        <dbReference type="ARBA" id="ARBA00022737"/>
    </source>
</evidence>
<evidence type="ECO:0000256" key="8">
    <source>
        <dbReference type="RuleBase" id="RU000523"/>
    </source>
</evidence>
<dbReference type="PROSITE" id="PS00351">
    <property type="entry name" value="TFIID"/>
    <property type="match status" value="1"/>
</dbReference>
<dbReference type="Proteomes" id="UP001341135">
    <property type="component" value="Chromosome"/>
</dbReference>
<evidence type="ECO:0000256" key="3">
    <source>
        <dbReference type="ARBA" id="ARBA00023015"/>
    </source>
</evidence>
<dbReference type="SUPFAM" id="SSF55945">
    <property type="entry name" value="TATA-box binding protein-like"/>
    <property type="match status" value="2"/>
</dbReference>
<dbReference type="NCBIfam" id="NF001593">
    <property type="entry name" value="PRK00394.1-2"/>
    <property type="match status" value="1"/>
</dbReference>
<keyword evidence="4 7" id="KW-0238">DNA-binding</keyword>
<keyword evidence="10" id="KW-1185">Reference proteome</keyword>
<accession>A0ABM8IX11</accession>
<evidence type="ECO:0000256" key="4">
    <source>
        <dbReference type="ARBA" id="ARBA00023125"/>
    </source>
</evidence>
<dbReference type="InterPro" id="IPR012295">
    <property type="entry name" value="TBP_dom_sf"/>
</dbReference>
<evidence type="ECO:0000313" key="10">
    <source>
        <dbReference type="Proteomes" id="UP001341135"/>
    </source>
</evidence>
<dbReference type="Gene3D" id="3.30.310.10">
    <property type="entry name" value="TATA-Binding Protein"/>
    <property type="match status" value="2"/>
</dbReference>
<evidence type="ECO:0000313" key="9">
    <source>
        <dbReference type="EMBL" id="BES82097.1"/>
    </source>
</evidence>
<dbReference type="NCBIfam" id="NF001592">
    <property type="entry name" value="PRK00394.1-1"/>
    <property type="match status" value="1"/>
</dbReference>
<keyword evidence="3 7" id="KW-0805">Transcription regulation</keyword>
<name>A0ABM8IX11_9CREN</name>
<dbReference type="PANTHER" id="PTHR10126">
    <property type="entry name" value="TATA-BOX BINDING PROTEIN"/>
    <property type="match status" value="1"/>
</dbReference>
<feature type="repeat" description="1" evidence="7">
    <location>
        <begin position="23"/>
        <end position="99"/>
    </location>
</feature>
<dbReference type="Pfam" id="PF00352">
    <property type="entry name" value="TBP"/>
    <property type="match status" value="2"/>
</dbReference>
<dbReference type="PRINTS" id="PR00686">
    <property type="entry name" value="TIFACTORIID"/>
</dbReference>
<dbReference type="HAMAP" id="MF_00408">
    <property type="entry name" value="TATA_bind_prot_arch"/>
    <property type="match status" value="1"/>
</dbReference>